<protein>
    <submittedName>
        <fullName evidence="1">Uncharacterized protein</fullName>
    </submittedName>
</protein>
<evidence type="ECO:0000313" key="1">
    <source>
        <dbReference type="EMBL" id="CAI5710874.1"/>
    </source>
</evidence>
<reference evidence="1" key="1">
    <citation type="submission" date="2022-12" db="EMBL/GenBank/DDBJ databases">
        <authorList>
            <person name="Webb A."/>
        </authorList>
    </citation>
    <scope>NUCLEOTIDE SEQUENCE</scope>
    <source>
        <strain evidence="1">Pd1</strain>
    </source>
</reference>
<sequence length="399" mass="43576">MVGPTIGKAGDTACYRKSTAFDSANMCPLGYGKEEDDCIVQCPLAYPVGCTVECLPKNGDCTLNFLAKAGSVIEVVLNAATAGVFGSISKSYKTTKWALMCAKNVYEVIHGIIFYLNYRQTSAPQGDIEQMLTIAYQYREGGDYHAQNSHFDWSKCAELTHWQWIDKKRLTDRVIRAVLKYRNTGAPIDDIRVKVNDSLIVRNDIPIVTNNCMKELLHDKTQTTAYETHDLLRNTFGVIVDQLIDTGRTDNGTNVAEEEYMMEVANMGLLALSALDPTSIAYVASQFVQPLCLPNAYIGEIDDGTLYDALGLQTVDEAFKGSYGSYTHAGDGVIHLIFESVDTKDVNVVIHSGGDEYGKVDVGAGIFGLPGSGGGSLLLWIPRSSEGGHITMHVRINPS</sequence>
<proteinExistence type="predicted"/>
<dbReference type="Proteomes" id="UP001162029">
    <property type="component" value="Unassembled WGS sequence"/>
</dbReference>
<organism evidence="1 2">
    <name type="scientific">Peronospora destructor</name>
    <dbReference type="NCBI Taxonomy" id="86335"/>
    <lineage>
        <taxon>Eukaryota</taxon>
        <taxon>Sar</taxon>
        <taxon>Stramenopiles</taxon>
        <taxon>Oomycota</taxon>
        <taxon>Peronosporomycetes</taxon>
        <taxon>Peronosporales</taxon>
        <taxon>Peronosporaceae</taxon>
        <taxon>Peronospora</taxon>
    </lineage>
</organism>
<name>A0AAV0SYF1_9STRA</name>
<dbReference type="EMBL" id="CANTFM010000087">
    <property type="protein sequence ID" value="CAI5710874.1"/>
    <property type="molecule type" value="Genomic_DNA"/>
</dbReference>
<comment type="caution">
    <text evidence="1">The sequence shown here is derived from an EMBL/GenBank/DDBJ whole genome shotgun (WGS) entry which is preliminary data.</text>
</comment>
<gene>
    <name evidence="1" type="ORF">PDE001_LOCUS521</name>
</gene>
<keyword evidence="2" id="KW-1185">Reference proteome</keyword>
<dbReference type="AlphaFoldDB" id="A0AAV0SYF1"/>
<evidence type="ECO:0000313" key="2">
    <source>
        <dbReference type="Proteomes" id="UP001162029"/>
    </source>
</evidence>
<accession>A0AAV0SYF1</accession>